<evidence type="ECO:0000259" key="3">
    <source>
        <dbReference type="Pfam" id="PF09990"/>
    </source>
</evidence>
<dbReference type="Proteomes" id="UP000774283">
    <property type="component" value="Unassembled WGS sequence"/>
</dbReference>
<dbReference type="InterPro" id="IPR019251">
    <property type="entry name" value="DUF2231_TM"/>
</dbReference>
<organism evidence="4 5">
    <name type="scientific">Sanguibacter hominis ATCC BAA-789</name>
    <dbReference type="NCBI Taxonomy" id="1312740"/>
    <lineage>
        <taxon>Bacteria</taxon>
        <taxon>Bacillati</taxon>
        <taxon>Actinomycetota</taxon>
        <taxon>Actinomycetes</taxon>
        <taxon>Micrococcales</taxon>
        <taxon>Sanguibacteraceae</taxon>
        <taxon>Sanguibacter</taxon>
    </lineage>
</organism>
<name>A0A9X5FD83_9MICO</name>
<keyword evidence="2" id="KW-1133">Transmembrane helix</keyword>
<keyword evidence="2" id="KW-0472">Membrane</keyword>
<protein>
    <submittedName>
        <fullName evidence="4">DUF2231 domain-containing protein</fullName>
    </submittedName>
</protein>
<evidence type="ECO:0000313" key="5">
    <source>
        <dbReference type="Proteomes" id="UP000774283"/>
    </source>
</evidence>
<sequence>MALMPTPAELVSELEGAHALDSAASVVEGVALAAHPSATERDVAQGAPVGHPVHAALSDVPVGAWVSSVLLDVLHPRDGHAARTLLGVAVVSSLPTAYLGLADYLRLDRSQKRVATVHVAANSGALALGVASLWARRSDPTKGRLLSLAGAALLGAGGFLGGHLASRLGPPEESPERATSGRPLGHLTTTDEIPD</sequence>
<accession>A0A9X5FD83</accession>
<proteinExistence type="predicted"/>
<feature type="region of interest" description="Disordered" evidence="1">
    <location>
        <begin position="165"/>
        <end position="195"/>
    </location>
</feature>
<gene>
    <name evidence="4" type="ORF">HF995_04740</name>
</gene>
<evidence type="ECO:0000313" key="4">
    <source>
        <dbReference type="EMBL" id="NKX92587.1"/>
    </source>
</evidence>
<dbReference type="RefSeq" id="WP_168446608.1">
    <property type="nucleotide sequence ID" value="NZ_JAAXOW010000001.1"/>
</dbReference>
<keyword evidence="2" id="KW-0812">Transmembrane</keyword>
<dbReference type="Pfam" id="PF09990">
    <property type="entry name" value="DUF2231"/>
    <property type="match status" value="1"/>
</dbReference>
<evidence type="ECO:0000256" key="1">
    <source>
        <dbReference type="SAM" id="MobiDB-lite"/>
    </source>
</evidence>
<feature type="transmembrane region" description="Helical" evidence="2">
    <location>
        <begin position="114"/>
        <end position="133"/>
    </location>
</feature>
<dbReference type="AlphaFoldDB" id="A0A9X5FD83"/>
<feature type="domain" description="DUF2231" evidence="3">
    <location>
        <begin position="50"/>
        <end position="168"/>
    </location>
</feature>
<dbReference type="EMBL" id="JAAXOW010000001">
    <property type="protein sequence ID" value="NKX92587.1"/>
    <property type="molecule type" value="Genomic_DNA"/>
</dbReference>
<comment type="caution">
    <text evidence="4">The sequence shown here is derived from an EMBL/GenBank/DDBJ whole genome shotgun (WGS) entry which is preliminary data.</text>
</comment>
<reference evidence="4 5" key="1">
    <citation type="submission" date="2020-04" db="EMBL/GenBank/DDBJ databases">
        <title>MicrobeNet Type strains.</title>
        <authorList>
            <person name="Nicholson A.C."/>
        </authorList>
    </citation>
    <scope>NUCLEOTIDE SEQUENCE [LARGE SCALE GENOMIC DNA]</scope>
    <source>
        <strain evidence="4 5">ATCC BAA-789</strain>
    </source>
</reference>
<keyword evidence="5" id="KW-1185">Reference proteome</keyword>
<feature type="transmembrane region" description="Helical" evidence="2">
    <location>
        <begin position="145"/>
        <end position="165"/>
    </location>
</feature>
<evidence type="ECO:0000256" key="2">
    <source>
        <dbReference type="SAM" id="Phobius"/>
    </source>
</evidence>